<dbReference type="Proteomes" id="UP000250235">
    <property type="component" value="Unassembled WGS sequence"/>
</dbReference>
<organism evidence="1 2">
    <name type="scientific">Dorcoceras hygrometricum</name>
    <dbReference type="NCBI Taxonomy" id="472368"/>
    <lineage>
        <taxon>Eukaryota</taxon>
        <taxon>Viridiplantae</taxon>
        <taxon>Streptophyta</taxon>
        <taxon>Embryophyta</taxon>
        <taxon>Tracheophyta</taxon>
        <taxon>Spermatophyta</taxon>
        <taxon>Magnoliopsida</taxon>
        <taxon>eudicotyledons</taxon>
        <taxon>Gunneridae</taxon>
        <taxon>Pentapetalae</taxon>
        <taxon>asterids</taxon>
        <taxon>lamiids</taxon>
        <taxon>Lamiales</taxon>
        <taxon>Gesneriaceae</taxon>
        <taxon>Didymocarpoideae</taxon>
        <taxon>Trichosporeae</taxon>
        <taxon>Loxocarpinae</taxon>
        <taxon>Dorcoceras</taxon>
    </lineage>
</organism>
<dbReference type="AlphaFoldDB" id="A0A2Z6ZS19"/>
<dbReference type="EMBL" id="KV175521">
    <property type="protein sequence ID" value="KZT75926.1"/>
    <property type="molecule type" value="Genomic_DNA"/>
</dbReference>
<keyword evidence="2" id="KW-1185">Reference proteome</keyword>
<reference evidence="1 2" key="1">
    <citation type="journal article" date="2015" name="Proc. Natl. Acad. Sci. U.S.A.">
        <title>The resurrection genome of Boea hygrometrica: A blueprint for survival of dehydration.</title>
        <authorList>
            <person name="Xiao L."/>
            <person name="Yang G."/>
            <person name="Zhang L."/>
            <person name="Yang X."/>
            <person name="Zhao S."/>
            <person name="Ji Z."/>
            <person name="Zhou Q."/>
            <person name="Hu M."/>
            <person name="Wang Y."/>
            <person name="Chen M."/>
            <person name="Xu Y."/>
            <person name="Jin H."/>
            <person name="Xiao X."/>
            <person name="Hu G."/>
            <person name="Bao F."/>
            <person name="Hu Y."/>
            <person name="Wan P."/>
            <person name="Li L."/>
            <person name="Deng X."/>
            <person name="Kuang T."/>
            <person name="Xiang C."/>
            <person name="Zhu J.K."/>
            <person name="Oliver M.J."/>
            <person name="He Y."/>
        </authorList>
    </citation>
    <scope>NUCLEOTIDE SEQUENCE [LARGE SCALE GENOMIC DNA]</scope>
    <source>
        <strain evidence="2">cv. XS01</strain>
    </source>
</reference>
<name>A0A2Z6ZS19_9LAMI</name>
<evidence type="ECO:0000313" key="2">
    <source>
        <dbReference type="Proteomes" id="UP000250235"/>
    </source>
</evidence>
<accession>A0A2Z6ZS19</accession>
<protein>
    <submittedName>
        <fullName evidence="1">BTB/POZ and TAZ domain-containing protein 1</fullName>
    </submittedName>
</protein>
<gene>
    <name evidence="1" type="ORF">F511_47049</name>
</gene>
<sequence>MLRQRTVAARTAHYSCAHGALWLRARCTVAARSGRALPATVTDCRARCCVAPAAHLRALCAQVAATVCTSCARWRARRAALCRMLCRRRFAAVQRTRGGVATLF</sequence>
<evidence type="ECO:0000313" key="1">
    <source>
        <dbReference type="EMBL" id="KZT75926.1"/>
    </source>
</evidence>
<proteinExistence type="predicted"/>